<dbReference type="Proteomes" id="UP000500686">
    <property type="component" value="Chromosome"/>
</dbReference>
<sequence>MSENKKKNKRKALAAWLIAGIPAAALAVTVPLLHSEADLQVKDIETVAYTELDDVAKKAEELIKSDSVQNWSADSKSKLQAAINSSKQLMANRVKDQTNDSRASIKNMLDSRNNLKSLVPTLN</sequence>
<accession>A0A6M4JB15</accession>
<gene>
    <name evidence="1" type="ORF">HLA87_00480</name>
</gene>
<dbReference type="RefSeq" id="WP_171110876.1">
    <property type="nucleotide sequence ID" value="NZ_CP053096.1"/>
</dbReference>
<organism evidence="1 2">
    <name type="scientific">Mycoplasma miroungigenitalium</name>
    <dbReference type="NCBI Taxonomy" id="754515"/>
    <lineage>
        <taxon>Bacteria</taxon>
        <taxon>Bacillati</taxon>
        <taxon>Mycoplasmatota</taxon>
        <taxon>Mollicutes</taxon>
        <taxon>Mycoplasmataceae</taxon>
        <taxon>Mycoplasma</taxon>
    </lineage>
</organism>
<evidence type="ECO:0000313" key="1">
    <source>
        <dbReference type="EMBL" id="QJR43287.1"/>
    </source>
</evidence>
<evidence type="ECO:0000313" key="2">
    <source>
        <dbReference type="Proteomes" id="UP000500686"/>
    </source>
</evidence>
<proteinExistence type="predicted"/>
<dbReference type="AlphaFoldDB" id="A0A6M4JB15"/>
<dbReference type="EMBL" id="CP053096">
    <property type="protein sequence ID" value="QJR43287.1"/>
    <property type="molecule type" value="Genomic_DNA"/>
</dbReference>
<protein>
    <submittedName>
        <fullName evidence="1">Uncharacterized protein</fullName>
    </submittedName>
</protein>
<dbReference type="KEGG" id="mmir:HLA87_00480"/>
<reference evidence="1 2" key="1">
    <citation type="submission" date="2020-05" db="EMBL/GenBank/DDBJ databases">
        <title>Novel Mycoplasma species detected in Mirounga angustirostris (northern elephant seal) from the USA.</title>
        <authorList>
            <person name="Volokhov D.V."/>
        </authorList>
    </citation>
    <scope>NUCLEOTIDE SEQUENCE [LARGE SCALE GENOMIC DNA]</scope>
    <source>
        <strain evidence="1 2">Mirounga ES2806-GEN</strain>
    </source>
</reference>
<keyword evidence="2" id="KW-1185">Reference proteome</keyword>
<name>A0A6M4JB15_9MOLU</name>